<organism evidence="7 8">
    <name type="scientific">Paraglaciecola hydrolytica</name>
    <dbReference type="NCBI Taxonomy" id="1799789"/>
    <lineage>
        <taxon>Bacteria</taxon>
        <taxon>Pseudomonadati</taxon>
        <taxon>Pseudomonadota</taxon>
        <taxon>Gammaproteobacteria</taxon>
        <taxon>Alteromonadales</taxon>
        <taxon>Alteromonadaceae</taxon>
        <taxon>Paraglaciecola</taxon>
    </lineage>
</organism>
<keyword evidence="7" id="KW-0966">Cell projection</keyword>
<dbReference type="STRING" id="1799789.AX660_20500"/>
<dbReference type="PANTHER" id="PTHR42792:SF1">
    <property type="entry name" value="FLAGELLAR HOOK-ASSOCIATED PROTEIN 3"/>
    <property type="match status" value="1"/>
</dbReference>
<keyword evidence="7" id="KW-0969">Cilium</keyword>
<dbReference type="InterPro" id="IPR001492">
    <property type="entry name" value="Flagellin"/>
</dbReference>
<keyword evidence="8" id="KW-1185">Reference proteome</keyword>
<keyword evidence="5" id="KW-0975">Bacterial flagellum</keyword>
<evidence type="ECO:0000313" key="8">
    <source>
        <dbReference type="Proteomes" id="UP000070299"/>
    </source>
</evidence>
<dbReference type="AlphaFoldDB" id="A0A148KNK2"/>
<dbReference type="SUPFAM" id="SSF64518">
    <property type="entry name" value="Phase 1 flagellin"/>
    <property type="match status" value="1"/>
</dbReference>
<dbReference type="GO" id="GO:0009424">
    <property type="term" value="C:bacterial-type flagellum hook"/>
    <property type="evidence" value="ECO:0007669"/>
    <property type="project" value="InterPro"/>
</dbReference>
<comment type="caution">
    <text evidence="7">The sequence shown here is derived from an EMBL/GenBank/DDBJ whole genome shotgun (WGS) entry which is preliminary data.</text>
</comment>
<dbReference type="EMBL" id="LSNE01000009">
    <property type="protein sequence ID" value="KXI27894.1"/>
    <property type="molecule type" value="Genomic_DNA"/>
</dbReference>
<dbReference type="RefSeq" id="WP_068379643.1">
    <property type="nucleotide sequence ID" value="NZ_LSNE01000009.1"/>
</dbReference>
<dbReference type="NCBIfam" id="TIGR02550">
    <property type="entry name" value="flagell_flgL"/>
    <property type="match status" value="1"/>
</dbReference>
<evidence type="ECO:0000256" key="4">
    <source>
        <dbReference type="ARBA" id="ARBA00022525"/>
    </source>
</evidence>
<dbReference type="OrthoDB" id="9768249at2"/>
<evidence type="ECO:0000256" key="2">
    <source>
        <dbReference type="ARBA" id="ARBA00004613"/>
    </source>
</evidence>
<reference evidence="8" key="1">
    <citation type="submission" date="2016-02" db="EMBL/GenBank/DDBJ databases">
        <authorList>
            <person name="Schultz-Johansen M."/>
            <person name="Glaring M.A."/>
            <person name="Bech P.K."/>
            <person name="Stougaard P."/>
        </authorList>
    </citation>
    <scope>NUCLEOTIDE SEQUENCE [LARGE SCALE GENOMIC DNA]</scope>
    <source>
        <strain evidence="8">S66</strain>
    </source>
</reference>
<dbReference type="Pfam" id="PF00669">
    <property type="entry name" value="Flagellin_N"/>
    <property type="match status" value="1"/>
</dbReference>
<dbReference type="GO" id="GO:0005576">
    <property type="term" value="C:extracellular region"/>
    <property type="evidence" value="ECO:0007669"/>
    <property type="project" value="UniProtKB-SubCell"/>
</dbReference>
<evidence type="ECO:0000256" key="5">
    <source>
        <dbReference type="ARBA" id="ARBA00023143"/>
    </source>
</evidence>
<keyword evidence="4" id="KW-0964">Secreted</keyword>
<evidence type="ECO:0000256" key="1">
    <source>
        <dbReference type="ARBA" id="ARBA00004365"/>
    </source>
</evidence>
<protein>
    <submittedName>
        <fullName evidence="7">Flagellar biosynthesis protein FlgL</fullName>
    </submittedName>
</protein>
<accession>A0A148KNK2</accession>
<keyword evidence="7" id="KW-0282">Flagellum</keyword>
<name>A0A148KNK2_9ALTE</name>
<sequence>MRISTGQLYDRSIQSVLDNQGDLSDVQTQLASGKKLLRPSDDPVGAAQVIRLTEEVDLIAQYKKNSNILTNNMEQEETILSSITTAVNRARVLMVQAGNGIINTDDRKAISIEIEQIRDQVFDLMNTRNAAGEFIFAGTQSASPAFVLNQSAAGNKYSFQGDSGANMIQVSSTMKLQVNNSGKEVFEDVLARLKTNITGSVGLTDISVSIEQQGAFDQFHKANYSAVVPADNEYQVNIVAANQVEVRHVASGAVLETIDFASGVPFSFKGMRIDISGAPGDSVNFQLSPPQKQNIAETLNNFVLALNNGNISQTKYDEALKDALIGVDNSLTSIGNATSVIGGRLNVNQAILGANLDLEIANKSARASIEEVDYAEAVSELSRQEAALEAALATFARVTGTSLFDFIR</sequence>
<evidence type="ECO:0000313" key="7">
    <source>
        <dbReference type="EMBL" id="KXI27894.1"/>
    </source>
</evidence>
<feature type="domain" description="Flagellin N-terminal" evidence="6">
    <location>
        <begin position="3"/>
        <end position="140"/>
    </location>
</feature>
<evidence type="ECO:0000256" key="3">
    <source>
        <dbReference type="ARBA" id="ARBA00005709"/>
    </source>
</evidence>
<dbReference type="InterPro" id="IPR001029">
    <property type="entry name" value="Flagellin_N"/>
</dbReference>
<proteinExistence type="inferred from homology"/>
<dbReference type="Gene3D" id="1.20.1330.10">
    <property type="entry name" value="f41 fragment of flagellin, N-terminal domain"/>
    <property type="match status" value="1"/>
</dbReference>
<comment type="subcellular location">
    <subcellularLocation>
        <location evidence="1">Bacterial flagellum</location>
    </subcellularLocation>
    <subcellularLocation>
        <location evidence="2">Secreted</location>
    </subcellularLocation>
</comment>
<dbReference type="GO" id="GO:0005198">
    <property type="term" value="F:structural molecule activity"/>
    <property type="evidence" value="ECO:0007669"/>
    <property type="project" value="InterPro"/>
</dbReference>
<dbReference type="InterPro" id="IPR013384">
    <property type="entry name" value="Flagell_FlgL"/>
</dbReference>
<dbReference type="PANTHER" id="PTHR42792">
    <property type="entry name" value="FLAGELLIN"/>
    <property type="match status" value="1"/>
</dbReference>
<dbReference type="GO" id="GO:0071973">
    <property type="term" value="P:bacterial-type flagellum-dependent cell motility"/>
    <property type="evidence" value="ECO:0007669"/>
    <property type="project" value="InterPro"/>
</dbReference>
<dbReference type="Proteomes" id="UP000070299">
    <property type="component" value="Unassembled WGS sequence"/>
</dbReference>
<gene>
    <name evidence="7" type="ORF">AX660_20500</name>
</gene>
<evidence type="ECO:0000259" key="6">
    <source>
        <dbReference type="Pfam" id="PF00669"/>
    </source>
</evidence>
<comment type="similarity">
    <text evidence="3">Belongs to the bacterial flagellin family.</text>
</comment>